<dbReference type="InterPro" id="IPR011051">
    <property type="entry name" value="RmlC_Cupin_sf"/>
</dbReference>
<dbReference type="PANTHER" id="PTHR40943">
    <property type="entry name" value="CYTOPLASMIC PROTEIN-RELATED"/>
    <property type="match status" value="1"/>
</dbReference>
<dbReference type="RefSeq" id="WP_119898505.1">
    <property type="nucleotide sequence ID" value="NZ_QNRC01000030.1"/>
</dbReference>
<dbReference type="OrthoDB" id="9799053at2"/>
<keyword evidence="4" id="KW-1185">Reference proteome</keyword>
<evidence type="ECO:0000313" key="4">
    <source>
        <dbReference type="Proteomes" id="UP000283587"/>
    </source>
</evidence>
<dbReference type="PANTHER" id="PTHR40943:SF1">
    <property type="entry name" value="CYTOPLASMIC PROTEIN"/>
    <property type="match status" value="1"/>
</dbReference>
<gene>
    <name evidence="3" type="ORF">D3P05_12525</name>
</gene>
<feature type="domain" description="(S)-ureidoglycine aminohydrolase cupin" evidence="2">
    <location>
        <begin position="44"/>
        <end position="109"/>
    </location>
</feature>
<accession>A0A419A5T9</accession>
<sequence>MNPILIRVEHDDAFTAPAPVGAPTSAQVATTRTAGHADTPAGGAGIWECTPGRFRRQVAPAEYSYIIEGEGSFTPDGGQPVAFRAGDAMFFAAGTQGEWDIRTTLRKAYLILG</sequence>
<evidence type="ECO:0000313" key="3">
    <source>
        <dbReference type="EMBL" id="RJL12328.1"/>
    </source>
</evidence>
<organism evidence="3 4">
    <name type="scientific">Paracoccus siganidrum</name>
    <dbReference type="NCBI Taxonomy" id="1276757"/>
    <lineage>
        <taxon>Bacteria</taxon>
        <taxon>Pseudomonadati</taxon>
        <taxon>Pseudomonadota</taxon>
        <taxon>Alphaproteobacteria</taxon>
        <taxon>Rhodobacterales</taxon>
        <taxon>Paracoccaceae</taxon>
        <taxon>Paracoccus</taxon>
    </lineage>
</organism>
<name>A0A419A5T9_9RHOB</name>
<evidence type="ECO:0000259" key="2">
    <source>
        <dbReference type="Pfam" id="PF05899"/>
    </source>
</evidence>
<dbReference type="EMBL" id="QZEW01000049">
    <property type="protein sequence ID" value="RJL12328.1"/>
    <property type="molecule type" value="Genomic_DNA"/>
</dbReference>
<dbReference type="AlphaFoldDB" id="A0A419A5T9"/>
<feature type="compositionally biased region" description="Polar residues" evidence="1">
    <location>
        <begin position="24"/>
        <end position="33"/>
    </location>
</feature>
<dbReference type="Proteomes" id="UP000283587">
    <property type="component" value="Unassembled WGS sequence"/>
</dbReference>
<dbReference type="Gene3D" id="2.60.120.10">
    <property type="entry name" value="Jelly Rolls"/>
    <property type="match status" value="1"/>
</dbReference>
<evidence type="ECO:0000256" key="1">
    <source>
        <dbReference type="SAM" id="MobiDB-lite"/>
    </source>
</evidence>
<dbReference type="Pfam" id="PF05899">
    <property type="entry name" value="Cupin_3"/>
    <property type="match status" value="1"/>
</dbReference>
<protein>
    <submittedName>
        <fullName evidence="3">Cupin domain-containing protein</fullName>
    </submittedName>
</protein>
<dbReference type="InterPro" id="IPR014710">
    <property type="entry name" value="RmlC-like_jellyroll"/>
</dbReference>
<dbReference type="SUPFAM" id="SSF51182">
    <property type="entry name" value="RmlC-like cupins"/>
    <property type="match status" value="1"/>
</dbReference>
<reference evidence="4" key="1">
    <citation type="submission" date="2018-09" db="EMBL/GenBank/DDBJ databases">
        <title>Paracoccus onubensis nov. sp. a moderate halophilic bacterium isolated from Gruta de las Maravillas (Aracena, Spain).</title>
        <authorList>
            <person name="Jurado V."/>
            <person name="Gutierrez-Patricio S."/>
            <person name="Gonzalez-Pimentel J.L."/>
            <person name="Miller A.Z."/>
            <person name="Laiz L."/>
            <person name="Saiz-Jimenez C."/>
        </authorList>
    </citation>
    <scope>NUCLEOTIDE SEQUENCE [LARGE SCALE GENOMIC DNA]</scope>
    <source>
        <strain evidence="4">DSM 26381</strain>
    </source>
</reference>
<comment type="caution">
    <text evidence="3">The sequence shown here is derived from an EMBL/GenBank/DDBJ whole genome shotgun (WGS) entry which is preliminary data.</text>
</comment>
<feature type="region of interest" description="Disordered" evidence="1">
    <location>
        <begin position="16"/>
        <end position="43"/>
    </location>
</feature>
<dbReference type="CDD" id="cd02227">
    <property type="entry name" value="cupin_TM1112-like"/>
    <property type="match status" value="1"/>
</dbReference>
<dbReference type="InterPro" id="IPR008579">
    <property type="entry name" value="UGlyAH_Cupin_dom"/>
</dbReference>
<proteinExistence type="predicted"/>